<name>U2MHK8_9BACT</name>
<proteinExistence type="predicted"/>
<accession>U2MHK8</accession>
<dbReference type="InterPro" id="IPR027417">
    <property type="entry name" value="P-loop_NTPase"/>
</dbReference>
<dbReference type="Proteomes" id="UP000017023">
    <property type="component" value="Unassembled WGS sequence"/>
</dbReference>
<keyword evidence="2" id="KW-0067">ATP-binding</keyword>
<sequence length="112" mass="12063">MGSIGASLSGGKRQRLAIAHAVYCNPEIILFDEATSSLDTLAEKYVKQVIKQLASEGKTIVIIAHRLSTVHDADTIVTLSHGKIVEMGTHVELLAKGGVYSRLWNEQTGCNS</sequence>
<comment type="caution">
    <text evidence="2">The sequence shown here is derived from an EMBL/GenBank/DDBJ whole genome shotgun (WGS) entry which is preliminary data.</text>
</comment>
<evidence type="ECO:0000259" key="1">
    <source>
        <dbReference type="Pfam" id="PF00005"/>
    </source>
</evidence>
<dbReference type="GO" id="GO:0005524">
    <property type="term" value="F:ATP binding"/>
    <property type="evidence" value="ECO:0007669"/>
    <property type="project" value="UniProtKB-KW"/>
</dbReference>
<dbReference type="PATRIC" id="fig|1395125.3.peg.2407"/>
<dbReference type="InterPro" id="IPR039421">
    <property type="entry name" value="Type_1_exporter"/>
</dbReference>
<evidence type="ECO:0000313" key="3">
    <source>
        <dbReference type="Proteomes" id="UP000017023"/>
    </source>
</evidence>
<dbReference type="Pfam" id="PF00005">
    <property type="entry name" value="ABC_tran"/>
    <property type="match status" value="1"/>
</dbReference>
<dbReference type="GO" id="GO:0090374">
    <property type="term" value="P:oligopeptide export from mitochondrion"/>
    <property type="evidence" value="ECO:0007669"/>
    <property type="project" value="TreeGrafter"/>
</dbReference>
<dbReference type="GeneID" id="78499322"/>
<dbReference type="InterPro" id="IPR003439">
    <property type="entry name" value="ABC_transporter-like_ATP-bd"/>
</dbReference>
<feature type="domain" description="ABC transporter" evidence="1">
    <location>
        <begin position="6"/>
        <end position="36"/>
    </location>
</feature>
<dbReference type="SUPFAM" id="SSF52540">
    <property type="entry name" value="P-loop containing nucleoside triphosphate hydrolases"/>
    <property type="match status" value="1"/>
</dbReference>
<dbReference type="GO" id="GO:0015421">
    <property type="term" value="F:ABC-type oligopeptide transporter activity"/>
    <property type="evidence" value="ECO:0007669"/>
    <property type="project" value="TreeGrafter"/>
</dbReference>
<reference evidence="2 3" key="1">
    <citation type="submission" date="2013-08" db="EMBL/GenBank/DDBJ databases">
        <authorList>
            <person name="Durkin A.S."/>
            <person name="Haft D.R."/>
            <person name="McCorrison J."/>
            <person name="Torralba M."/>
            <person name="Gillis M."/>
            <person name="Haft D.H."/>
            <person name="Methe B."/>
            <person name="Sutton G."/>
            <person name="Nelson K.E."/>
        </authorList>
    </citation>
    <scope>NUCLEOTIDE SEQUENCE [LARGE SCALE GENOMIC DNA]</scope>
    <source>
        <strain evidence="2 3">F0493</strain>
    </source>
</reference>
<keyword evidence="2" id="KW-0547">Nucleotide-binding</keyword>
<evidence type="ECO:0000313" key="2">
    <source>
        <dbReference type="EMBL" id="ERJ98753.1"/>
    </source>
</evidence>
<dbReference type="GO" id="GO:0016887">
    <property type="term" value="F:ATP hydrolysis activity"/>
    <property type="evidence" value="ECO:0007669"/>
    <property type="project" value="InterPro"/>
</dbReference>
<dbReference type="Gene3D" id="3.40.50.300">
    <property type="entry name" value="P-loop containing nucleotide triphosphate hydrolases"/>
    <property type="match status" value="1"/>
</dbReference>
<dbReference type="EMBL" id="AWGW01000029">
    <property type="protein sequence ID" value="ERJ98753.1"/>
    <property type="molecule type" value="Genomic_DNA"/>
</dbReference>
<gene>
    <name evidence="2" type="ORF">HMPREF9145_1815</name>
</gene>
<organism evidence="2 3">
    <name type="scientific">Segatella salivae F0493</name>
    <dbReference type="NCBI Taxonomy" id="1395125"/>
    <lineage>
        <taxon>Bacteria</taxon>
        <taxon>Pseudomonadati</taxon>
        <taxon>Bacteroidota</taxon>
        <taxon>Bacteroidia</taxon>
        <taxon>Bacteroidales</taxon>
        <taxon>Prevotellaceae</taxon>
        <taxon>Segatella</taxon>
    </lineage>
</organism>
<protein>
    <submittedName>
        <fullName evidence="2">ABC transporter, ATP-binding domain protein</fullName>
    </submittedName>
</protein>
<dbReference type="AlphaFoldDB" id="U2MHK8"/>
<dbReference type="PANTHER" id="PTHR43394:SF1">
    <property type="entry name" value="ATP-BINDING CASSETTE SUB-FAMILY B MEMBER 10, MITOCHONDRIAL"/>
    <property type="match status" value="1"/>
</dbReference>
<dbReference type="RefSeq" id="WP_021826404.1">
    <property type="nucleotide sequence ID" value="NZ_AWGW01000029.1"/>
</dbReference>
<dbReference type="PANTHER" id="PTHR43394">
    <property type="entry name" value="ATP-DEPENDENT PERMEASE MDL1, MITOCHONDRIAL"/>
    <property type="match status" value="1"/>
</dbReference>